<evidence type="ECO:0000313" key="7">
    <source>
        <dbReference type="EMBL" id="MDQ0159899.1"/>
    </source>
</evidence>
<dbReference type="EMBL" id="JAUSTQ010000007">
    <property type="protein sequence ID" value="MDQ0159899.1"/>
    <property type="molecule type" value="Genomic_DNA"/>
</dbReference>
<feature type="transmembrane region" description="Helical" evidence="5">
    <location>
        <begin position="251"/>
        <end position="272"/>
    </location>
</feature>
<evidence type="ECO:0000313" key="8">
    <source>
        <dbReference type="Proteomes" id="UP001224359"/>
    </source>
</evidence>
<name>A0ABT9VG17_9BACI</name>
<keyword evidence="8" id="KW-1185">Reference proteome</keyword>
<reference evidence="7 8" key="1">
    <citation type="submission" date="2023-07" db="EMBL/GenBank/DDBJ databases">
        <title>Genomic Encyclopedia of Type Strains, Phase IV (KMG-IV): sequencing the most valuable type-strain genomes for metagenomic binning, comparative biology and taxonomic classification.</title>
        <authorList>
            <person name="Goeker M."/>
        </authorList>
    </citation>
    <scope>NUCLEOTIDE SEQUENCE [LARGE SCALE GENOMIC DNA]</scope>
    <source>
        <strain evidence="7 8">DSM 16460</strain>
    </source>
</reference>
<feature type="transmembrane region" description="Helical" evidence="5">
    <location>
        <begin position="205"/>
        <end position="224"/>
    </location>
</feature>
<keyword evidence="2 5" id="KW-0812">Transmembrane</keyword>
<dbReference type="RefSeq" id="WP_306976728.1">
    <property type="nucleotide sequence ID" value="NZ_JAUSTQ010000007.1"/>
</dbReference>
<dbReference type="Pfam" id="PF12698">
    <property type="entry name" value="ABC2_membrane_3"/>
    <property type="match status" value="1"/>
</dbReference>
<accession>A0ABT9VG17</accession>
<feature type="transmembrane region" description="Helical" evidence="5">
    <location>
        <begin position="307"/>
        <end position="331"/>
    </location>
</feature>
<comment type="subcellular location">
    <subcellularLocation>
        <location evidence="1">Membrane</location>
        <topology evidence="1">Multi-pass membrane protein</topology>
    </subcellularLocation>
</comment>
<gene>
    <name evidence="7" type="ORF">J2S77_001886</name>
</gene>
<evidence type="ECO:0000256" key="4">
    <source>
        <dbReference type="ARBA" id="ARBA00023136"/>
    </source>
</evidence>
<sequence>MMIWHYLIWEWKRVLKSPTLCLAVLLLPLLILSVVGLIIYHTAQSEIDDVQLVVIDDDDTFETNALIEQLASDDSMNDYITFQNETGSVESYQNNENVAAVLHVPKGFTEQLRQGHNQPIDVYLNQGQPFSSRLAQLLLESGEDYITAAQSGVNTVLHFSDSDDRQALIQEMTLHFTWLTLGRNELFDEQYLTDHSVLSWQEQGYIAMKASVLLMTFLFFVLVFRPRHFQIVQDRFRLLGFTAFKQGISQALVYSSFMFLYIAVLISITTIWMDFNPIYMSIQWLLIMMIIIFIHLIVEKIWRTSTLVLMLSAFFNTVLLVMSGVLLPVAYLPNYLRVEGLQVVQNSFYTLFNSYDVPFKEWSLLLGLVVGLGIILWLLTYRKGERL</sequence>
<evidence type="ECO:0000256" key="1">
    <source>
        <dbReference type="ARBA" id="ARBA00004141"/>
    </source>
</evidence>
<protein>
    <recommendedName>
        <fullName evidence="6">ABC-2 type transporter transmembrane domain-containing protein</fullName>
    </recommendedName>
</protein>
<dbReference type="InterPro" id="IPR013525">
    <property type="entry name" value="ABC2_TM"/>
</dbReference>
<keyword evidence="3 5" id="KW-1133">Transmembrane helix</keyword>
<keyword evidence="4 5" id="KW-0472">Membrane</keyword>
<dbReference type="Proteomes" id="UP001224359">
    <property type="component" value="Unassembled WGS sequence"/>
</dbReference>
<evidence type="ECO:0000256" key="5">
    <source>
        <dbReference type="SAM" id="Phobius"/>
    </source>
</evidence>
<dbReference type="Gene3D" id="3.40.1710.10">
    <property type="entry name" value="abc type-2 transporter like domain"/>
    <property type="match status" value="1"/>
</dbReference>
<organism evidence="7 8">
    <name type="scientific">Alkalibacillus salilacus</name>
    <dbReference type="NCBI Taxonomy" id="284582"/>
    <lineage>
        <taxon>Bacteria</taxon>
        <taxon>Bacillati</taxon>
        <taxon>Bacillota</taxon>
        <taxon>Bacilli</taxon>
        <taxon>Bacillales</taxon>
        <taxon>Bacillaceae</taxon>
        <taxon>Alkalibacillus</taxon>
    </lineage>
</organism>
<feature type="transmembrane region" description="Helical" evidence="5">
    <location>
        <begin position="278"/>
        <end position="298"/>
    </location>
</feature>
<evidence type="ECO:0000256" key="2">
    <source>
        <dbReference type="ARBA" id="ARBA00022692"/>
    </source>
</evidence>
<evidence type="ECO:0000259" key="6">
    <source>
        <dbReference type="Pfam" id="PF12698"/>
    </source>
</evidence>
<proteinExistence type="predicted"/>
<evidence type="ECO:0000256" key="3">
    <source>
        <dbReference type="ARBA" id="ARBA00022989"/>
    </source>
</evidence>
<comment type="caution">
    <text evidence="7">The sequence shown here is derived from an EMBL/GenBank/DDBJ whole genome shotgun (WGS) entry which is preliminary data.</text>
</comment>
<feature type="domain" description="ABC-2 type transporter transmembrane" evidence="6">
    <location>
        <begin position="23"/>
        <end position="378"/>
    </location>
</feature>
<feature type="transmembrane region" description="Helical" evidence="5">
    <location>
        <begin position="362"/>
        <end position="381"/>
    </location>
</feature>